<name>A0A0K2UK59_LEPSM</name>
<proteinExistence type="predicted"/>
<protein>
    <submittedName>
        <fullName evidence="1">Uncharacterized protein</fullName>
    </submittedName>
</protein>
<evidence type="ECO:0000313" key="1">
    <source>
        <dbReference type="EMBL" id="CDW38071.1"/>
    </source>
</evidence>
<feature type="non-terminal residue" evidence="1">
    <location>
        <position position="1"/>
    </location>
</feature>
<dbReference type="EMBL" id="HACA01020710">
    <property type="protein sequence ID" value="CDW38071.1"/>
    <property type="molecule type" value="Transcribed_RNA"/>
</dbReference>
<organism evidence="1">
    <name type="scientific">Lepeophtheirus salmonis</name>
    <name type="common">Salmon louse</name>
    <name type="synonym">Caligus salmonis</name>
    <dbReference type="NCBI Taxonomy" id="72036"/>
    <lineage>
        <taxon>Eukaryota</taxon>
        <taxon>Metazoa</taxon>
        <taxon>Ecdysozoa</taxon>
        <taxon>Arthropoda</taxon>
        <taxon>Crustacea</taxon>
        <taxon>Multicrustacea</taxon>
        <taxon>Hexanauplia</taxon>
        <taxon>Copepoda</taxon>
        <taxon>Siphonostomatoida</taxon>
        <taxon>Caligidae</taxon>
        <taxon>Lepeophtheirus</taxon>
    </lineage>
</organism>
<reference evidence="1" key="1">
    <citation type="submission" date="2014-05" db="EMBL/GenBank/DDBJ databases">
        <authorList>
            <person name="Chronopoulou M."/>
        </authorList>
    </citation>
    <scope>NUCLEOTIDE SEQUENCE</scope>
    <source>
        <tissue evidence="1">Whole organism</tissue>
    </source>
</reference>
<accession>A0A0K2UK59</accession>
<sequence length="76" mass="8640">LPGVGRRPGIRCRFIPLSRRLSIIFRICCTRCNNITSFFYNAWESGCRSSSVLGVVSFRKNSTETDKAESRPNLLK</sequence>
<dbReference type="AlphaFoldDB" id="A0A0K2UK59"/>